<dbReference type="PANTHER" id="PTHR44154">
    <property type="entry name" value="QUINONE OXIDOREDUCTASE"/>
    <property type="match status" value="1"/>
</dbReference>
<feature type="domain" description="Enoyl reductase (ER)" evidence="2">
    <location>
        <begin position="137"/>
        <end position="444"/>
    </location>
</feature>
<dbReference type="SUPFAM" id="SSF50129">
    <property type="entry name" value="GroES-like"/>
    <property type="match status" value="1"/>
</dbReference>
<dbReference type="SUPFAM" id="SSF51735">
    <property type="entry name" value="NAD(P)-binding Rossmann-fold domains"/>
    <property type="match status" value="1"/>
</dbReference>
<dbReference type="AlphaFoldDB" id="A0A0C3DBX0"/>
<evidence type="ECO:0000313" key="4">
    <source>
        <dbReference type="Proteomes" id="UP000054321"/>
    </source>
</evidence>
<sequence length="446" mass="48042">MSSITLLPTIIDAHLNAINARNNDAIMSTFGQNAVVIDEGKQYPGLKEIREWSAKALVAHNASIDVQRSMQDGSSIVVHVIMDGNFKSDYGITEPFPLFFNFVIEHNLITLLTITPWDPTTTPSMKALLATKTNSGDPISTLQMNYARPQPKLAAGWVKVKVAAASLNYHDIFTMRGYVVPGFTLPRILGCDGAGTLEDGRRVVLYPCMGDSEHKGDETLDPKRHVLSELTDGTLSEYVIVPKRNAVPLPDGMTFETASVLGVAWLTAYRMLFTKSGLRAGQTMLVQGASGGVTTALIQMGAAAGMRVWCTGRTAEKRALGLRLGAEQAFEPGVDLPDKVDAVFDTSGEVTWAHTMGSVKPGGTVITCGIHSGGAVSIQLTDVFVDQVDIRGCYLGTLKEFEDLIMFVTAKAIKPHIGLAISLDQAIDGFKKMLNGQTEGKIVITI</sequence>
<dbReference type="Gene3D" id="3.90.180.10">
    <property type="entry name" value="Medium-chain alcohol dehydrogenases, catalytic domain"/>
    <property type="match status" value="1"/>
</dbReference>
<dbReference type="Proteomes" id="UP000054321">
    <property type="component" value="Unassembled WGS sequence"/>
</dbReference>
<dbReference type="Pfam" id="PF12680">
    <property type="entry name" value="SnoaL_2"/>
    <property type="match status" value="1"/>
</dbReference>
<keyword evidence="4" id="KW-1185">Reference proteome</keyword>
<dbReference type="InterPro" id="IPR036291">
    <property type="entry name" value="NAD(P)-bd_dom_sf"/>
</dbReference>
<keyword evidence="1" id="KW-0521">NADP</keyword>
<dbReference type="InterPro" id="IPR020843">
    <property type="entry name" value="ER"/>
</dbReference>
<gene>
    <name evidence="3" type="ORF">OIDMADRAFT_48686</name>
</gene>
<dbReference type="InterPro" id="IPR013154">
    <property type="entry name" value="ADH-like_N"/>
</dbReference>
<dbReference type="SUPFAM" id="SSF54427">
    <property type="entry name" value="NTF2-like"/>
    <property type="match status" value="1"/>
</dbReference>
<accession>A0A0C3DBX0</accession>
<dbReference type="STRING" id="913774.A0A0C3DBX0"/>
<dbReference type="InterPro" id="IPR013149">
    <property type="entry name" value="ADH-like_C"/>
</dbReference>
<organism evidence="3 4">
    <name type="scientific">Oidiodendron maius (strain Zn)</name>
    <dbReference type="NCBI Taxonomy" id="913774"/>
    <lineage>
        <taxon>Eukaryota</taxon>
        <taxon>Fungi</taxon>
        <taxon>Dikarya</taxon>
        <taxon>Ascomycota</taxon>
        <taxon>Pezizomycotina</taxon>
        <taxon>Leotiomycetes</taxon>
        <taxon>Leotiomycetes incertae sedis</taxon>
        <taxon>Myxotrichaceae</taxon>
        <taxon>Oidiodendron</taxon>
    </lineage>
</organism>
<dbReference type="InterPro" id="IPR037401">
    <property type="entry name" value="SnoaL-like"/>
</dbReference>
<dbReference type="InterPro" id="IPR011032">
    <property type="entry name" value="GroES-like_sf"/>
</dbReference>
<reference evidence="3 4" key="1">
    <citation type="submission" date="2014-04" db="EMBL/GenBank/DDBJ databases">
        <authorList>
            <consortium name="DOE Joint Genome Institute"/>
            <person name="Kuo A."/>
            <person name="Martino E."/>
            <person name="Perotto S."/>
            <person name="Kohler A."/>
            <person name="Nagy L.G."/>
            <person name="Floudas D."/>
            <person name="Copeland A."/>
            <person name="Barry K.W."/>
            <person name="Cichocki N."/>
            <person name="Veneault-Fourrey C."/>
            <person name="LaButti K."/>
            <person name="Lindquist E.A."/>
            <person name="Lipzen A."/>
            <person name="Lundell T."/>
            <person name="Morin E."/>
            <person name="Murat C."/>
            <person name="Sun H."/>
            <person name="Tunlid A."/>
            <person name="Henrissat B."/>
            <person name="Grigoriev I.V."/>
            <person name="Hibbett D.S."/>
            <person name="Martin F."/>
            <person name="Nordberg H.P."/>
            <person name="Cantor M.N."/>
            <person name="Hua S.X."/>
        </authorList>
    </citation>
    <scope>NUCLEOTIDE SEQUENCE [LARGE SCALE GENOMIC DNA]</scope>
    <source>
        <strain evidence="3 4">Zn</strain>
    </source>
</reference>
<dbReference type="InterPro" id="IPR051603">
    <property type="entry name" value="Zinc-ADH_QOR/CCCR"/>
</dbReference>
<dbReference type="Pfam" id="PF00107">
    <property type="entry name" value="ADH_zinc_N"/>
    <property type="match status" value="1"/>
</dbReference>
<evidence type="ECO:0000256" key="1">
    <source>
        <dbReference type="ARBA" id="ARBA00022857"/>
    </source>
</evidence>
<name>A0A0C3DBX0_OIDMZ</name>
<evidence type="ECO:0000313" key="3">
    <source>
        <dbReference type="EMBL" id="KIN08844.1"/>
    </source>
</evidence>
<dbReference type="Gene3D" id="3.10.450.50">
    <property type="match status" value="1"/>
</dbReference>
<dbReference type="EMBL" id="KN832870">
    <property type="protein sequence ID" value="KIN08844.1"/>
    <property type="molecule type" value="Genomic_DNA"/>
</dbReference>
<dbReference type="Pfam" id="PF08240">
    <property type="entry name" value="ADH_N"/>
    <property type="match status" value="1"/>
</dbReference>
<evidence type="ECO:0000259" key="2">
    <source>
        <dbReference type="SMART" id="SM00829"/>
    </source>
</evidence>
<reference evidence="4" key="2">
    <citation type="submission" date="2015-01" db="EMBL/GenBank/DDBJ databases">
        <title>Evolutionary Origins and Diversification of the Mycorrhizal Mutualists.</title>
        <authorList>
            <consortium name="DOE Joint Genome Institute"/>
            <consortium name="Mycorrhizal Genomics Consortium"/>
            <person name="Kohler A."/>
            <person name="Kuo A."/>
            <person name="Nagy L.G."/>
            <person name="Floudas D."/>
            <person name="Copeland A."/>
            <person name="Barry K.W."/>
            <person name="Cichocki N."/>
            <person name="Veneault-Fourrey C."/>
            <person name="LaButti K."/>
            <person name="Lindquist E.A."/>
            <person name="Lipzen A."/>
            <person name="Lundell T."/>
            <person name="Morin E."/>
            <person name="Murat C."/>
            <person name="Riley R."/>
            <person name="Ohm R."/>
            <person name="Sun H."/>
            <person name="Tunlid A."/>
            <person name="Henrissat B."/>
            <person name="Grigoriev I.V."/>
            <person name="Hibbett D.S."/>
            <person name="Martin F."/>
        </authorList>
    </citation>
    <scope>NUCLEOTIDE SEQUENCE [LARGE SCALE GENOMIC DNA]</scope>
    <source>
        <strain evidence="4">Zn</strain>
    </source>
</reference>
<dbReference type="GO" id="GO:0016491">
    <property type="term" value="F:oxidoreductase activity"/>
    <property type="evidence" value="ECO:0007669"/>
    <property type="project" value="InterPro"/>
</dbReference>
<dbReference type="InterPro" id="IPR032710">
    <property type="entry name" value="NTF2-like_dom_sf"/>
</dbReference>
<protein>
    <recommendedName>
        <fullName evidence="2">Enoyl reductase (ER) domain-containing protein</fullName>
    </recommendedName>
</protein>
<dbReference type="OrthoDB" id="201656at2759"/>
<proteinExistence type="predicted"/>
<dbReference type="SMART" id="SM00829">
    <property type="entry name" value="PKS_ER"/>
    <property type="match status" value="1"/>
</dbReference>
<dbReference type="PANTHER" id="PTHR44154:SF1">
    <property type="entry name" value="QUINONE OXIDOREDUCTASE"/>
    <property type="match status" value="1"/>
</dbReference>
<dbReference type="InParanoid" id="A0A0C3DBX0"/>
<dbReference type="HOGENOM" id="CLU_026673_3_4_1"/>